<accession>A0AAE1DPZ1</accession>
<name>A0AAE1DPZ1_9GAST</name>
<feature type="region of interest" description="Disordered" evidence="1">
    <location>
        <begin position="83"/>
        <end position="131"/>
    </location>
</feature>
<reference evidence="2" key="1">
    <citation type="journal article" date="2023" name="G3 (Bethesda)">
        <title>A reference genome for the long-term kleptoplast-retaining sea slug Elysia crispata morphotype clarki.</title>
        <authorList>
            <person name="Eastman K.E."/>
            <person name="Pendleton A.L."/>
            <person name="Shaikh M.A."/>
            <person name="Suttiyut T."/>
            <person name="Ogas R."/>
            <person name="Tomko P."/>
            <person name="Gavelis G."/>
            <person name="Widhalm J.R."/>
            <person name="Wisecaver J.H."/>
        </authorList>
    </citation>
    <scope>NUCLEOTIDE SEQUENCE</scope>
    <source>
        <strain evidence="2">ECLA1</strain>
    </source>
</reference>
<comment type="caution">
    <text evidence="2">The sequence shown here is derived from an EMBL/GenBank/DDBJ whole genome shotgun (WGS) entry which is preliminary data.</text>
</comment>
<evidence type="ECO:0000256" key="1">
    <source>
        <dbReference type="SAM" id="MobiDB-lite"/>
    </source>
</evidence>
<dbReference type="AlphaFoldDB" id="A0AAE1DPZ1"/>
<keyword evidence="3" id="KW-1185">Reference proteome</keyword>
<dbReference type="EMBL" id="JAWDGP010002895">
    <property type="protein sequence ID" value="KAK3778801.1"/>
    <property type="molecule type" value="Genomic_DNA"/>
</dbReference>
<dbReference type="Proteomes" id="UP001283361">
    <property type="component" value="Unassembled WGS sequence"/>
</dbReference>
<organism evidence="2 3">
    <name type="scientific">Elysia crispata</name>
    <name type="common">lettuce slug</name>
    <dbReference type="NCBI Taxonomy" id="231223"/>
    <lineage>
        <taxon>Eukaryota</taxon>
        <taxon>Metazoa</taxon>
        <taxon>Spiralia</taxon>
        <taxon>Lophotrochozoa</taxon>
        <taxon>Mollusca</taxon>
        <taxon>Gastropoda</taxon>
        <taxon>Heterobranchia</taxon>
        <taxon>Euthyneura</taxon>
        <taxon>Panpulmonata</taxon>
        <taxon>Sacoglossa</taxon>
        <taxon>Placobranchoidea</taxon>
        <taxon>Plakobranchidae</taxon>
        <taxon>Elysia</taxon>
    </lineage>
</organism>
<evidence type="ECO:0000313" key="2">
    <source>
        <dbReference type="EMBL" id="KAK3778801.1"/>
    </source>
</evidence>
<feature type="compositionally biased region" description="Basic residues" evidence="1">
    <location>
        <begin position="10"/>
        <end position="19"/>
    </location>
</feature>
<feature type="region of interest" description="Disordered" evidence="1">
    <location>
        <begin position="1"/>
        <end position="31"/>
    </location>
</feature>
<evidence type="ECO:0000313" key="3">
    <source>
        <dbReference type="Proteomes" id="UP001283361"/>
    </source>
</evidence>
<proteinExistence type="predicted"/>
<sequence>MNAGTSSCSRLKRRRRHSTRPSTGSGWDGAVRTAHGSQMFANQQCIAGGQDTFRVNTGVWRKCLNTEPLLSHDFRERALSCDDQQEIQADRNSRNSSGYNNGHNEEDGGSLVSTADGLPSPGLSWAVAHGP</sequence>
<protein>
    <submittedName>
        <fullName evidence="2">Uncharacterized protein</fullName>
    </submittedName>
</protein>
<gene>
    <name evidence="2" type="ORF">RRG08_013069</name>
</gene>